<organism evidence="4 5">
    <name type="scientific">Danionella cerebrum</name>
    <dbReference type="NCBI Taxonomy" id="2873325"/>
    <lineage>
        <taxon>Eukaryota</taxon>
        <taxon>Metazoa</taxon>
        <taxon>Chordata</taxon>
        <taxon>Craniata</taxon>
        <taxon>Vertebrata</taxon>
        <taxon>Euteleostomi</taxon>
        <taxon>Actinopterygii</taxon>
        <taxon>Neopterygii</taxon>
        <taxon>Teleostei</taxon>
        <taxon>Ostariophysi</taxon>
        <taxon>Cypriniformes</taxon>
        <taxon>Danionidae</taxon>
        <taxon>Danioninae</taxon>
        <taxon>Danionella</taxon>
    </lineage>
</organism>
<accession>A0A553MNZ9</accession>
<comment type="caution">
    <text evidence="4">The sequence shown here is derived from an EMBL/GenBank/DDBJ whole genome shotgun (WGS) entry which is preliminary data.</text>
</comment>
<dbReference type="InterPro" id="IPR011990">
    <property type="entry name" value="TPR-like_helical_dom_sf"/>
</dbReference>
<name>A0A553MNZ9_9TELE</name>
<dbReference type="OrthoDB" id="272077at2759"/>
<sequence>MRALSRLIFAALWLSLVCCESPEAEVIRHGEFVQFVHEPAVVMLKSSVEVQYNCSAAYAVDLLTFPFASTGEKFGVLHTFFPFKNRGLEWRRAIGVKQPRVTLSLWIYLLSPCSQPRCAIVKHIDDKRRYGSPLVMLTDTGNIVVQVQMVNGEDQAFTAHSHLPLLTWIRLDLFIEFSKANLTVTRVSPAGNTLENTYRFDFRLPILFNDTSGYFVLGGSSYLTGFRGYFGTIRFYRLGSEKANVCYSYYKEQKRRFAPRNCSQTWSWDQQRRFNFTFKLLDEHQRFFTGKDMSARGLPTLSEELFWDALKLITEAGQSEDRWDVVSPAIARLQLSSCWGHHSSSLLLTTLLLAGLGSPVNIEQAHVYSLVAGVSDDRRALMHLGYKHMQGIDGFPKDLNMAYGYYANMAKQTSIDRKKLHDSRQILPEHVHLSSKDELHAQMGESGDIVQYLKHKAERGDVGAQKSLARMLLWGSNGVDKDLQAAAVWYAKSAQQMDPVAIYDYAILLLKGTGVKKNRTLGFELLEKAAEMGFVEALNGLGWYYSSIVKDGRKAMEFFELAAQNGSRDGLFNVGVYKLNGANPDKPERNESGAFHYFLRAAHLGHVDGAIESASFLSTGDVSGVPRDPDKAVGLLKQVSETNGNLGLVLKDALQTYQKGSWDEALVKYAMLAETGFAVAQLNSAHLCQLLGHSSVCQLRYHNLSTYNHVPQETGLLQMGDYYREQGDTVKMIEMYSVAARHGSPQGLFNLAMLIEECFEIPDSTFLQMGIVTADVNHSPAEQLLIRCRELEEGDLTPCSLVLWSIGLVRAWRGFSHSSLQLALACGITAAFVFFIFTELLRTLHAHYSSSNQSSERNNASALTGQETRNSRPESTSQQQQIHWSTRSPSHPSLQETSDALLTVTGVCACFLCTLFISHLL</sequence>
<dbReference type="STRING" id="623744.A0A553MNZ9"/>
<dbReference type="Gene3D" id="1.25.40.10">
    <property type="entry name" value="Tetratricopeptide repeat domain"/>
    <property type="match status" value="2"/>
</dbReference>
<dbReference type="InterPro" id="IPR042756">
    <property type="entry name" value="Sel-1L3"/>
</dbReference>
<dbReference type="SUPFAM" id="SSF81901">
    <property type="entry name" value="HCP-like"/>
    <property type="match status" value="3"/>
</dbReference>
<feature type="transmembrane region" description="Helical" evidence="2">
    <location>
        <begin position="820"/>
        <end position="841"/>
    </location>
</feature>
<reference evidence="4 5" key="1">
    <citation type="journal article" date="2019" name="Sci. Data">
        <title>Hybrid genome assembly and annotation of Danionella translucida.</title>
        <authorList>
            <person name="Kadobianskyi M."/>
            <person name="Schulze L."/>
            <person name="Schuelke M."/>
            <person name="Judkewitz B."/>
        </authorList>
    </citation>
    <scope>NUCLEOTIDE SEQUENCE [LARGE SCALE GENOMIC DNA]</scope>
    <source>
        <strain evidence="4 5">Bolton</strain>
    </source>
</reference>
<feature type="signal peptide" evidence="3">
    <location>
        <begin position="1"/>
        <end position="19"/>
    </location>
</feature>
<gene>
    <name evidence="4" type="ORF">DNTS_021325</name>
</gene>
<keyword evidence="2" id="KW-0812">Transmembrane</keyword>
<keyword evidence="3" id="KW-0732">Signal</keyword>
<evidence type="ECO:0000313" key="4">
    <source>
        <dbReference type="EMBL" id="TRY54908.1"/>
    </source>
</evidence>
<protein>
    <submittedName>
        <fullName evidence="4">Uncharacterized protein</fullName>
    </submittedName>
</protein>
<evidence type="ECO:0000256" key="3">
    <source>
        <dbReference type="SAM" id="SignalP"/>
    </source>
</evidence>
<dbReference type="EMBL" id="SRMA01027337">
    <property type="protein sequence ID" value="TRY54908.1"/>
    <property type="molecule type" value="Genomic_DNA"/>
</dbReference>
<dbReference type="PANTHER" id="PTHR44444">
    <property type="entry name" value="PROTEIN SEL-1 HOMOLOG 3"/>
    <property type="match status" value="1"/>
</dbReference>
<dbReference type="Pfam" id="PF08238">
    <property type="entry name" value="Sel1"/>
    <property type="match status" value="6"/>
</dbReference>
<evidence type="ECO:0000313" key="5">
    <source>
        <dbReference type="Proteomes" id="UP000316079"/>
    </source>
</evidence>
<feature type="region of interest" description="Disordered" evidence="1">
    <location>
        <begin position="851"/>
        <end position="892"/>
    </location>
</feature>
<keyword evidence="5" id="KW-1185">Reference proteome</keyword>
<keyword evidence="2" id="KW-1133">Transmembrane helix</keyword>
<feature type="chain" id="PRO_5021792018" evidence="3">
    <location>
        <begin position="20"/>
        <end position="921"/>
    </location>
</feature>
<proteinExistence type="predicted"/>
<evidence type="ECO:0000256" key="2">
    <source>
        <dbReference type="SAM" id="Phobius"/>
    </source>
</evidence>
<dbReference type="PANTHER" id="PTHR44444:SF1">
    <property type="entry name" value="PROTEIN SEL-1 HOMOLOG 3"/>
    <property type="match status" value="1"/>
</dbReference>
<keyword evidence="2" id="KW-0472">Membrane</keyword>
<dbReference type="AlphaFoldDB" id="A0A553MNZ9"/>
<dbReference type="Proteomes" id="UP000316079">
    <property type="component" value="Unassembled WGS sequence"/>
</dbReference>
<dbReference type="InterPro" id="IPR006597">
    <property type="entry name" value="Sel1-like"/>
</dbReference>
<dbReference type="SMART" id="SM00671">
    <property type="entry name" value="SEL1"/>
    <property type="match status" value="7"/>
</dbReference>
<evidence type="ECO:0000256" key="1">
    <source>
        <dbReference type="SAM" id="MobiDB-lite"/>
    </source>
</evidence>